<evidence type="ECO:0000259" key="7">
    <source>
        <dbReference type="Pfam" id="PF01794"/>
    </source>
</evidence>
<feature type="transmembrane region" description="Helical" evidence="6">
    <location>
        <begin position="190"/>
        <end position="208"/>
    </location>
</feature>
<feature type="transmembrane region" description="Helical" evidence="6">
    <location>
        <begin position="131"/>
        <end position="148"/>
    </location>
</feature>
<feature type="compositionally biased region" description="Low complexity" evidence="5">
    <location>
        <begin position="220"/>
        <end position="237"/>
    </location>
</feature>
<evidence type="ECO:0000256" key="1">
    <source>
        <dbReference type="ARBA" id="ARBA00004141"/>
    </source>
</evidence>
<comment type="caution">
    <text evidence="8">The sequence shown here is derived from an EMBL/GenBank/DDBJ whole genome shotgun (WGS) entry which is preliminary data.</text>
</comment>
<dbReference type="RefSeq" id="WP_311699922.1">
    <property type="nucleotide sequence ID" value="NZ_JAVREY010000075.1"/>
</dbReference>
<feature type="transmembrane region" description="Helical" evidence="6">
    <location>
        <begin position="160"/>
        <end position="178"/>
    </location>
</feature>
<dbReference type="Pfam" id="PF01794">
    <property type="entry name" value="Ferric_reduct"/>
    <property type="match status" value="1"/>
</dbReference>
<feature type="domain" description="Ferric oxidoreductase" evidence="7">
    <location>
        <begin position="22"/>
        <end position="142"/>
    </location>
</feature>
<keyword evidence="4 6" id="KW-0472">Membrane</keyword>
<keyword evidence="3 6" id="KW-1133">Transmembrane helix</keyword>
<feature type="region of interest" description="Disordered" evidence="5">
    <location>
        <begin position="218"/>
        <end position="246"/>
    </location>
</feature>
<feature type="transmembrane region" description="Helical" evidence="6">
    <location>
        <begin position="99"/>
        <end position="119"/>
    </location>
</feature>
<evidence type="ECO:0000256" key="6">
    <source>
        <dbReference type="SAM" id="Phobius"/>
    </source>
</evidence>
<name>A0ABU2U671_9ACTN</name>
<reference evidence="9" key="1">
    <citation type="submission" date="2023-07" db="EMBL/GenBank/DDBJ databases">
        <title>30 novel species of actinomycetes from the DSMZ collection.</title>
        <authorList>
            <person name="Nouioui I."/>
        </authorList>
    </citation>
    <scope>NUCLEOTIDE SEQUENCE [LARGE SCALE GENOMIC DNA]</scope>
    <source>
        <strain evidence="9">DSM 41699</strain>
    </source>
</reference>
<feature type="transmembrane region" description="Helical" evidence="6">
    <location>
        <begin position="62"/>
        <end position="87"/>
    </location>
</feature>
<evidence type="ECO:0000313" key="9">
    <source>
        <dbReference type="Proteomes" id="UP001183809"/>
    </source>
</evidence>
<keyword evidence="9" id="KW-1185">Reference proteome</keyword>
<gene>
    <name evidence="8" type="ORF">RM764_36765</name>
</gene>
<accession>A0ABU2U671</accession>
<dbReference type="EMBL" id="JAVREY010000075">
    <property type="protein sequence ID" value="MDT0468477.1"/>
    <property type="molecule type" value="Genomic_DNA"/>
</dbReference>
<evidence type="ECO:0000256" key="4">
    <source>
        <dbReference type="ARBA" id="ARBA00023136"/>
    </source>
</evidence>
<evidence type="ECO:0000256" key="3">
    <source>
        <dbReference type="ARBA" id="ARBA00022989"/>
    </source>
</evidence>
<proteinExistence type="predicted"/>
<feature type="transmembrane region" description="Helical" evidence="6">
    <location>
        <begin position="20"/>
        <end position="41"/>
    </location>
</feature>
<protein>
    <submittedName>
        <fullName evidence="8">Ferric reductase-like transmembrane domain-containing protein</fullName>
    </submittedName>
</protein>
<evidence type="ECO:0000256" key="5">
    <source>
        <dbReference type="SAM" id="MobiDB-lite"/>
    </source>
</evidence>
<organism evidence="8 9">
    <name type="scientific">Streptomyces gibsoniae</name>
    <dbReference type="NCBI Taxonomy" id="3075529"/>
    <lineage>
        <taxon>Bacteria</taxon>
        <taxon>Bacillati</taxon>
        <taxon>Actinomycetota</taxon>
        <taxon>Actinomycetes</taxon>
        <taxon>Kitasatosporales</taxon>
        <taxon>Streptomycetaceae</taxon>
        <taxon>Streptomyces</taxon>
    </lineage>
</organism>
<sequence>MTGLVPFAAGPSPLWYTTRAGGTVALVLLTATVALGIAVGGRYTPRRIARFEVSALHRNLSVLTLAFLALHIVTAVLDTFVHLSWWVTVVPFTASYRPLWLGLGTVAFDLLLAVAATSAVRLRMGQRRWKAVHWLAYASWPVALFHAAGTGTDTRLTLQLALYASCLALVVAAVWWRLYRAGPGRIAVRLWAGVTAAAVPVVLTAFLGSGPLQPGWAHRAGGAAPTPAVAVHPASAPADDDEGGTQ</sequence>
<evidence type="ECO:0000256" key="2">
    <source>
        <dbReference type="ARBA" id="ARBA00022692"/>
    </source>
</evidence>
<comment type="subcellular location">
    <subcellularLocation>
        <location evidence="1">Membrane</location>
        <topology evidence="1">Multi-pass membrane protein</topology>
    </subcellularLocation>
</comment>
<dbReference type="Proteomes" id="UP001183809">
    <property type="component" value="Unassembled WGS sequence"/>
</dbReference>
<keyword evidence="2 6" id="KW-0812">Transmembrane</keyword>
<dbReference type="InterPro" id="IPR013130">
    <property type="entry name" value="Fe3_Rdtase_TM_dom"/>
</dbReference>
<evidence type="ECO:0000313" key="8">
    <source>
        <dbReference type="EMBL" id="MDT0468477.1"/>
    </source>
</evidence>